<dbReference type="FunFam" id="1.20.1560.10:FF:000055">
    <property type="entry name" value="ABC multidrug transporter (Eurofung)"/>
    <property type="match status" value="1"/>
</dbReference>
<sequence length="1494" mass="162861">MTDFLPSGVSCARVDDTFGPHAGSCRGGFDFTLLFEETILILLPLGLVVLALPLRGRFLLEKARKVSDASHLAILKLSSWAMLAALQLAMLILWTSPTAVTTRTTVATSAVSLVSTLGIAVFSYIEHRHTVRPSTLLGLFLLCTLLFDIAHTRTLWLRALDWSGRILATVSTAAAAVKATVLVLEAISKRRFLQPEYRVCPPEATSGIFNRSFFIWLNPLFRSGFSQVLDIDHLFVLDKHLEAAYCRRLFLTAKGKFTGKSPHRLHLTAFGVLKWPVIQTIFPRACLTALVFCQPFLINRTIRLSQEAITNETTQAGYGLIGAYLLVYTGIAVSMGQYQHRTFRTITMLRGGLISLIYSKTSTLQLKNVDPAASMTLMSADMERIVQGWQTMHEIWSNLAEVGIAIFLLEQQLGVACVVPVVVSLVSLFGSMFAMSFIMSRQAMWLEAIEKRISATAAMLSSIKGIKMCGLGETLLNSLQNLRVDELRISKRFRRLIIWNMVFAYLTQVFAPVITFTVFSVRARDTDDKTLDTARVFTSLSLFALLSEPLSSLVMSLVTFLGAAGSFARIQQFLGSDECFDTRVFNKSPPSSSSSSSSSNSTRGGEDDESAIILQDADAGWEPASAEKPAQLRGLTLHLPRHKLSIVIGPVGCGKSTLVQTLLGELPALAGSIRFGTGFHSVAYCAQSAWHMNGTVREAIVGVEAAFEANWYDRVVCACALKQDFGELPAGDASRIGSGGIALSGGQSQRIALARAVYARRDLVILDDVLSGLDTTTENHIFHSLLGPQGLFRVLHATVILVSSSTKRVPFADYIVHIGADGRVAEQGTFVELNNTGGYVSSLSLPKADWSHVSPGQGGDRSNRVSEGSINPHTSDVAIPELSKEMSSDGTAVSSPDGDDKEGDGMSRRTGDVQIYLYYVRSVGWWATILFTLAISGFVFSVSFPTVWVKWWAASNETDPNGRLGYWLGIYAMLGGVAIICLFLSCWQMIITMVPRSGEKFHFELLKTVLSAPISFFVTTDTGVTLNRFSQDLQLIDMELPVAALNTFTTFILCIAQMALIGVGSVYAAVSFPIVLLALYVVQWFYLRTSRQLRLLDIEAKAPLYSLFEESLSGLATIRAFGWQESLENKNRALLDRSQRPFYLLFAVQRWLTLVLDLIVAAVAVMLVVLVVQLRGTVSAGGVGLALLGVIQFSQSIKLLVTYWTMLETHIGSVARVRSFTETTAPEDQPGEKYLPPPGWPASGAIEIKNLTASYGGDNLVLKDLSLSIAAGDKIGICGRTGSGKTSLVMTLFRLVDLQGGSILIDGVDIATVPRQEVRRRLCSVPQQPFLLKGSVRLNADPMGTASDEAILHALECAQLSRLVSDKGGLGADIDDLNLSSGQRQLLGLARALLRPSSILVLDEATSSIDARTDDLVQRVIRKKFPGHTIIAVAHRLDTILDFDKVAVLEAGRLVEFDSPYALLEMPGSAFSRLYHAAATREGEDGDDDLEVVA</sequence>
<feature type="transmembrane region" description="Helical" evidence="13">
    <location>
        <begin position="39"/>
        <end position="60"/>
    </location>
</feature>
<evidence type="ECO:0000256" key="11">
    <source>
        <dbReference type="ARBA" id="ARBA00059074"/>
    </source>
</evidence>
<feature type="compositionally biased region" description="Low complexity" evidence="12">
    <location>
        <begin position="588"/>
        <end position="601"/>
    </location>
</feature>
<dbReference type="GO" id="GO:0005524">
    <property type="term" value="F:ATP binding"/>
    <property type="evidence" value="ECO:0007669"/>
    <property type="project" value="UniProtKB-KW"/>
</dbReference>
<feature type="transmembrane region" description="Helical" evidence="13">
    <location>
        <begin position="923"/>
        <end position="944"/>
    </location>
</feature>
<feature type="compositionally biased region" description="Polar residues" evidence="12">
    <location>
        <begin position="865"/>
        <end position="874"/>
    </location>
</feature>
<evidence type="ECO:0000256" key="8">
    <source>
        <dbReference type="ARBA" id="ARBA00022989"/>
    </source>
</evidence>
<evidence type="ECO:0000256" key="12">
    <source>
        <dbReference type="SAM" id="MobiDB-lite"/>
    </source>
</evidence>
<feature type="transmembrane region" description="Helical" evidence="13">
    <location>
        <begin position="413"/>
        <end position="438"/>
    </location>
</feature>
<dbReference type="GO" id="GO:0005886">
    <property type="term" value="C:plasma membrane"/>
    <property type="evidence" value="ECO:0007669"/>
    <property type="project" value="UniProtKB-SubCell"/>
</dbReference>
<keyword evidence="6" id="KW-0547">Nucleotide-binding</keyword>
<gene>
    <name evidence="16" type="ORF">B0T18DRAFT_459562</name>
</gene>
<dbReference type="InterPro" id="IPR003439">
    <property type="entry name" value="ABC_transporter-like_ATP-bd"/>
</dbReference>
<evidence type="ECO:0000313" key="17">
    <source>
        <dbReference type="Proteomes" id="UP001172155"/>
    </source>
</evidence>
<dbReference type="PANTHER" id="PTHR24223">
    <property type="entry name" value="ATP-BINDING CASSETTE SUB-FAMILY C"/>
    <property type="match status" value="1"/>
</dbReference>
<dbReference type="Pfam" id="PF24357">
    <property type="entry name" value="TMD0_ABC"/>
    <property type="match status" value="1"/>
</dbReference>
<evidence type="ECO:0000256" key="10">
    <source>
        <dbReference type="ARBA" id="ARBA00023180"/>
    </source>
</evidence>
<dbReference type="PROSITE" id="PS00211">
    <property type="entry name" value="ABC_TRANSPORTER_1"/>
    <property type="match status" value="2"/>
</dbReference>
<keyword evidence="16" id="KW-0378">Hydrolase</keyword>
<proteinExistence type="inferred from homology"/>
<reference evidence="16" key="1">
    <citation type="submission" date="2023-06" db="EMBL/GenBank/DDBJ databases">
        <title>Genome-scale phylogeny and comparative genomics of the fungal order Sordariales.</title>
        <authorList>
            <consortium name="Lawrence Berkeley National Laboratory"/>
            <person name="Hensen N."/>
            <person name="Bonometti L."/>
            <person name="Westerberg I."/>
            <person name="Brannstrom I.O."/>
            <person name="Guillou S."/>
            <person name="Cros-Aarteil S."/>
            <person name="Calhoun S."/>
            <person name="Haridas S."/>
            <person name="Kuo A."/>
            <person name="Mondo S."/>
            <person name="Pangilinan J."/>
            <person name="Riley R."/>
            <person name="LaButti K."/>
            <person name="Andreopoulos B."/>
            <person name="Lipzen A."/>
            <person name="Chen C."/>
            <person name="Yanf M."/>
            <person name="Daum C."/>
            <person name="Ng V."/>
            <person name="Clum A."/>
            <person name="Steindorff A."/>
            <person name="Ohm R."/>
            <person name="Martin F."/>
            <person name="Silar P."/>
            <person name="Natvig D."/>
            <person name="Lalanne C."/>
            <person name="Gautier V."/>
            <person name="Ament-velasquez S.L."/>
            <person name="Kruys A."/>
            <person name="Hutchinson M.I."/>
            <person name="Powell A.J."/>
            <person name="Barry K."/>
            <person name="Miller A.N."/>
            <person name="Grigoriev I.V."/>
            <person name="Debuchy R."/>
            <person name="Gladieux P."/>
            <person name="Thoren M.H."/>
            <person name="Johannesson H."/>
        </authorList>
    </citation>
    <scope>NUCLEOTIDE SEQUENCE</scope>
    <source>
        <strain evidence="16">SMH3187-1</strain>
    </source>
</reference>
<dbReference type="Pfam" id="PF00005">
    <property type="entry name" value="ABC_tran"/>
    <property type="match status" value="2"/>
</dbReference>
<dbReference type="CDD" id="cd18579">
    <property type="entry name" value="ABC_6TM_ABCC_D1"/>
    <property type="match status" value="1"/>
</dbReference>
<dbReference type="InterPro" id="IPR050173">
    <property type="entry name" value="ABC_transporter_C-like"/>
</dbReference>
<keyword evidence="4" id="KW-1003">Cell membrane</keyword>
<dbReference type="SMART" id="SM00382">
    <property type="entry name" value="AAA"/>
    <property type="match status" value="2"/>
</dbReference>
<feature type="transmembrane region" description="Helical" evidence="13">
    <location>
        <begin position="318"/>
        <end position="335"/>
    </location>
</feature>
<dbReference type="Proteomes" id="UP001172155">
    <property type="component" value="Unassembled WGS sequence"/>
</dbReference>
<dbReference type="FunFam" id="1.20.1560.10:FF:000066">
    <property type="entry name" value="ABC multidrug transporter (Eurofung)"/>
    <property type="match status" value="1"/>
</dbReference>
<dbReference type="Pfam" id="PF00664">
    <property type="entry name" value="ABC_membrane"/>
    <property type="match status" value="1"/>
</dbReference>
<keyword evidence="17" id="KW-1185">Reference proteome</keyword>
<comment type="similarity">
    <text evidence="2">Belongs to the ABC transporter superfamily. ABCC family. Conjugate transporter (TC 3.A.1.208) subfamily.</text>
</comment>
<feature type="domain" description="ABC transmembrane type-1" evidence="15">
    <location>
        <begin position="929"/>
        <end position="1209"/>
    </location>
</feature>
<evidence type="ECO:0000256" key="1">
    <source>
        <dbReference type="ARBA" id="ARBA00004651"/>
    </source>
</evidence>
<evidence type="ECO:0000313" key="16">
    <source>
        <dbReference type="EMBL" id="KAK0748883.1"/>
    </source>
</evidence>
<dbReference type="InterPro" id="IPR036640">
    <property type="entry name" value="ABC1_TM_sf"/>
</dbReference>
<feature type="transmembrane region" description="Helical" evidence="13">
    <location>
        <begin position="162"/>
        <end position="184"/>
    </location>
</feature>
<evidence type="ECO:0000256" key="5">
    <source>
        <dbReference type="ARBA" id="ARBA00022692"/>
    </source>
</evidence>
<dbReference type="GO" id="GO:0140359">
    <property type="term" value="F:ABC-type transporter activity"/>
    <property type="evidence" value="ECO:0007669"/>
    <property type="project" value="InterPro"/>
</dbReference>
<dbReference type="SUPFAM" id="SSF52540">
    <property type="entry name" value="P-loop containing nucleoside triphosphate hydrolases"/>
    <property type="match status" value="2"/>
</dbReference>
<name>A0AA40F0H0_9PEZI</name>
<keyword evidence="7" id="KW-0067">ATP-binding</keyword>
<dbReference type="SUPFAM" id="SSF90123">
    <property type="entry name" value="ABC transporter transmembrane region"/>
    <property type="match status" value="2"/>
</dbReference>
<feature type="transmembrane region" description="Helical" evidence="13">
    <location>
        <begin position="1142"/>
        <end position="1172"/>
    </location>
</feature>
<feature type="domain" description="ABC transmembrane type-1" evidence="15">
    <location>
        <begin position="285"/>
        <end position="562"/>
    </location>
</feature>
<evidence type="ECO:0000256" key="6">
    <source>
        <dbReference type="ARBA" id="ARBA00022741"/>
    </source>
</evidence>
<dbReference type="InterPro" id="IPR011527">
    <property type="entry name" value="ABC1_TM_dom"/>
</dbReference>
<dbReference type="InterPro" id="IPR056227">
    <property type="entry name" value="TMD0_ABC"/>
</dbReference>
<evidence type="ECO:0000259" key="15">
    <source>
        <dbReference type="PROSITE" id="PS50929"/>
    </source>
</evidence>
<feature type="transmembrane region" description="Helical" evidence="13">
    <location>
        <begin position="137"/>
        <end position="156"/>
    </location>
</feature>
<feature type="transmembrane region" description="Helical" evidence="13">
    <location>
        <begin position="540"/>
        <end position="564"/>
    </location>
</feature>
<dbReference type="InterPro" id="IPR003593">
    <property type="entry name" value="AAA+_ATPase"/>
</dbReference>
<feature type="domain" description="ABC transporter" evidence="14">
    <location>
        <begin position="614"/>
        <end position="846"/>
    </location>
</feature>
<dbReference type="PANTHER" id="PTHR24223:SF269">
    <property type="entry name" value="ABC MULTIDRUG TRANSPORTER (EUROFUNG)-RELATED"/>
    <property type="match status" value="1"/>
</dbReference>
<keyword evidence="5 13" id="KW-0812">Transmembrane</keyword>
<comment type="caution">
    <text evidence="16">The sequence shown here is derived from an EMBL/GenBank/DDBJ whole genome shotgun (WGS) entry which is preliminary data.</text>
</comment>
<accession>A0AA40F0H0</accession>
<keyword evidence="8 13" id="KW-1133">Transmembrane helix</keyword>
<comment type="function">
    <text evidence="11">ABC-type transporter; part of the gene cluster that mediates the biosynthesis of the phomopsins, a group of hexapeptide mycotoxins which infects lupins and causes lupinosis disease in livestock.</text>
</comment>
<protein>
    <submittedName>
        <fullName evidence="16">P-loop containing nucleoside triphosphate hydrolase protein</fullName>
    </submittedName>
</protein>
<dbReference type="CDD" id="cd03250">
    <property type="entry name" value="ABCC_MRP_domain1"/>
    <property type="match status" value="1"/>
</dbReference>
<dbReference type="EMBL" id="JAUKUD010000003">
    <property type="protein sequence ID" value="KAK0748883.1"/>
    <property type="molecule type" value="Genomic_DNA"/>
</dbReference>
<evidence type="ECO:0000256" key="13">
    <source>
        <dbReference type="SAM" id="Phobius"/>
    </source>
</evidence>
<feature type="transmembrane region" description="Helical" evidence="13">
    <location>
        <begin position="964"/>
        <end position="987"/>
    </location>
</feature>
<comment type="subcellular location">
    <subcellularLocation>
        <location evidence="1">Cell membrane</location>
        <topology evidence="1">Multi-pass membrane protein</topology>
    </subcellularLocation>
</comment>
<evidence type="ECO:0000256" key="9">
    <source>
        <dbReference type="ARBA" id="ARBA00023136"/>
    </source>
</evidence>
<dbReference type="FunFam" id="3.40.50.300:FF:001854">
    <property type="entry name" value="ABC multidrug transporter (Eurofung)"/>
    <property type="match status" value="1"/>
</dbReference>
<keyword evidence="10" id="KW-0325">Glycoprotein</keyword>
<feature type="transmembrane region" description="Helical" evidence="13">
    <location>
        <begin position="72"/>
        <end position="94"/>
    </location>
</feature>
<feature type="region of interest" description="Disordered" evidence="12">
    <location>
        <begin position="585"/>
        <end position="607"/>
    </location>
</feature>
<dbReference type="InterPro" id="IPR044726">
    <property type="entry name" value="ABCC_6TM_D2"/>
</dbReference>
<feature type="transmembrane region" description="Helical" evidence="13">
    <location>
        <begin position="106"/>
        <end position="125"/>
    </location>
</feature>
<dbReference type="InterPro" id="IPR044746">
    <property type="entry name" value="ABCC_6TM_D1"/>
</dbReference>
<feature type="domain" description="ABC transporter" evidence="14">
    <location>
        <begin position="1246"/>
        <end position="1476"/>
    </location>
</feature>
<organism evidence="16 17">
    <name type="scientific">Schizothecium vesticola</name>
    <dbReference type="NCBI Taxonomy" id="314040"/>
    <lineage>
        <taxon>Eukaryota</taxon>
        <taxon>Fungi</taxon>
        <taxon>Dikarya</taxon>
        <taxon>Ascomycota</taxon>
        <taxon>Pezizomycotina</taxon>
        <taxon>Sordariomycetes</taxon>
        <taxon>Sordariomycetidae</taxon>
        <taxon>Sordariales</taxon>
        <taxon>Schizotheciaceae</taxon>
        <taxon>Schizothecium</taxon>
    </lineage>
</organism>
<feature type="transmembrane region" description="Helical" evidence="13">
    <location>
        <begin position="497"/>
        <end position="520"/>
    </location>
</feature>
<feature type="transmembrane region" description="Helical" evidence="13">
    <location>
        <begin position="1066"/>
        <end position="1087"/>
    </location>
</feature>
<keyword evidence="3" id="KW-0813">Transport</keyword>
<evidence type="ECO:0000256" key="2">
    <source>
        <dbReference type="ARBA" id="ARBA00009726"/>
    </source>
</evidence>
<dbReference type="Gene3D" id="1.20.1560.10">
    <property type="entry name" value="ABC transporter type 1, transmembrane domain"/>
    <property type="match status" value="2"/>
</dbReference>
<evidence type="ECO:0000256" key="7">
    <source>
        <dbReference type="ARBA" id="ARBA00022840"/>
    </source>
</evidence>
<dbReference type="InterPro" id="IPR017871">
    <property type="entry name" value="ABC_transporter-like_CS"/>
</dbReference>
<dbReference type="FunFam" id="3.40.50.300:FF:000838">
    <property type="entry name" value="ABC multidrug transporter (Eurofung)"/>
    <property type="match status" value="1"/>
</dbReference>
<dbReference type="CDD" id="cd03244">
    <property type="entry name" value="ABCC_MRP_domain2"/>
    <property type="match status" value="1"/>
</dbReference>
<evidence type="ECO:0000256" key="3">
    <source>
        <dbReference type="ARBA" id="ARBA00022448"/>
    </source>
</evidence>
<dbReference type="CDD" id="cd18580">
    <property type="entry name" value="ABC_6TM_ABCC_D2"/>
    <property type="match status" value="1"/>
</dbReference>
<dbReference type="GO" id="GO:0016887">
    <property type="term" value="F:ATP hydrolysis activity"/>
    <property type="evidence" value="ECO:0007669"/>
    <property type="project" value="InterPro"/>
</dbReference>
<dbReference type="PROSITE" id="PS50929">
    <property type="entry name" value="ABC_TM1F"/>
    <property type="match status" value="2"/>
</dbReference>
<dbReference type="InterPro" id="IPR027417">
    <property type="entry name" value="P-loop_NTPase"/>
</dbReference>
<dbReference type="Gene3D" id="3.40.50.300">
    <property type="entry name" value="P-loop containing nucleotide triphosphate hydrolases"/>
    <property type="match status" value="2"/>
</dbReference>
<feature type="region of interest" description="Disordered" evidence="12">
    <location>
        <begin position="851"/>
        <end position="906"/>
    </location>
</feature>
<dbReference type="PROSITE" id="PS50893">
    <property type="entry name" value="ABC_TRANSPORTER_2"/>
    <property type="match status" value="2"/>
</dbReference>
<feature type="transmembrane region" description="Helical" evidence="13">
    <location>
        <begin position="1040"/>
        <end position="1060"/>
    </location>
</feature>
<keyword evidence="9 13" id="KW-0472">Membrane</keyword>
<evidence type="ECO:0000256" key="4">
    <source>
        <dbReference type="ARBA" id="ARBA00022475"/>
    </source>
</evidence>
<evidence type="ECO:0000259" key="14">
    <source>
        <dbReference type="PROSITE" id="PS50893"/>
    </source>
</evidence>